<name>A0ABD1H4D4_SALDI</name>
<proteinExistence type="predicted"/>
<accession>A0ABD1H4D4</accession>
<protein>
    <submittedName>
        <fullName evidence="1">Nucleolar protein 6-like</fullName>
    </submittedName>
</protein>
<dbReference type="EMBL" id="JBEAFC010000007">
    <property type="protein sequence ID" value="KAL1551278.1"/>
    <property type="molecule type" value="Genomic_DNA"/>
</dbReference>
<sequence length="80" mass="8875">MASVAEINESATSLKYRELLKEVQLDYSPENTSIVDSVVSAIRDAVDSIPDGLPVTFWIAQLSLCYCFIEFCDAPIVFLI</sequence>
<evidence type="ECO:0000313" key="1">
    <source>
        <dbReference type="EMBL" id="KAL1551278.1"/>
    </source>
</evidence>
<dbReference type="Proteomes" id="UP001567538">
    <property type="component" value="Unassembled WGS sequence"/>
</dbReference>
<comment type="caution">
    <text evidence="1">The sequence shown here is derived from an EMBL/GenBank/DDBJ whole genome shotgun (WGS) entry which is preliminary data.</text>
</comment>
<reference evidence="1 2" key="1">
    <citation type="submission" date="2024-06" db="EMBL/GenBank/DDBJ databases">
        <title>A chromosome level genome sequence of Diviner's sage (Salvia divinorum).</title>
        <authorList>
            <person name="Ford S.A."/>
            <person name="Ro D.-K."/>
            <person name="Ness R.W."/>
            <person name="Phillips M.A."/>
        </authorList>
    </citation>
    <scope>NUCLEOTIDE SEQUENCE [LARGE SCALE GENOMIC DNA]</scope>
    <source>
        <strain evidence="1">SAF-2024a</strain>
        <tissue evidence="1">Leaf</tissue>
    </source>
</reference>
<dbReference type="AlphaFoldDB" id="A0ABD1H4D4"/>
<gene>
    <name evidence="1" type="ORF">AAHA92_19141</name>
</gene>
<keyword evidence="2" id="KW-1185">Reference proteome</keyword>
<evidence type="ECO:0000313" key="2">
    <source>
        <dbReference type="Proteomes" id="UP001567538"/>
    </source>
</evidence>
<organism evidence="1 2">
    <name type="scientific">Salvia divinorum</name>
    <name type="common">Maria pastora</name>
    <name type="synonym">Diviner's sage</name>
    <dbReference type="NCBI Taxonomy" id="28513"/>
    <lineage>
        <taxon>Eukaryota</taxon>
        <taxon>Viridiplantae</taxon>
        <taxon>Streptophyta</taxon>
        <taxon>Embryophyta</taxon>
        <taxon>Tracheophyta</taxon>
        <taxon>Spermatophyta</taxon>
        <taxon>Magnoliopsida</taxon>
        <taxon>eudicotyledons</taxon>
        <taxon>Gunneridae</taxon>
        <taxon>Pentapetalae</taxon>
        <taxon>asterids</taxon>
        <taxon>lamiids</taxon>
        <taxon>Lamiales</taxon>
        <taxon>Lamiaceae</taxon>
        <taxon>Nepetoideae</taxon>
        <taxon>Mentheae</taxon>
        <taxon>Salviinae</taxon>
        <taxon>Salvia</taxon>
        <taxon>Salvia subgen. Calosphace</taxon>
    </lineage>
</organism>